<dbReference type="EMBL" id="SNYM01000010">
    <property type="protein sequence ID" value="TDQ47409.1"/>
    <property type="molecule type" value="Genomic_DNA"/>
</dbReference>
<sequence length="86" mass="9499">PQTRCGAVLHVGQISMQIVEFSGSVLGANQQLDIWRSAKAAFCDMTDGIEQGLAELESVEKLEDADRFHLNELFVQICHDLLPNEA</sequence>
<keyword evidence="2" id="KW-1185">Reference proteome</keyword>
<proteinExistence type="predicted"/>
<dbReference type="Proteomes" id="UP000295375">
    <property type="component" value="Unassembled WGS sequence"/>
</dbReference>
<name>A0A4R6UP41_9GAMM</name>
<dbReference type="RefSeq" id="WP_211342561.1">
    <property type="nucleotide sequence ID" value="NZ_SNYM01000010.1"/>
</dbReference>
<feature type="non-terminal residue" evidence="1">
    <location>
        <position position="1"/>
    </location>
</feature>
<reference evidence="1 2" key="1">
    <citation type="submission" date="2019-03" db="EMBL/GenBank/DDBJ databases">
        <title>Genomic Encyclopedia of Type Strains, Phase IV (KMG-IV): sequencing the most valuable type-strain genomes for metagenomic binning, comparative biology and taxonomic classification.</title>
        <authorList>
            <person name="Goeker M."/>
        </authorList>
    </citation>
    <scope>NUCLEOTIDE SEQUENCE [LARGE SCALE GENOMIC DNA]</scope>
    <source>
        <strain evidence="1 2">DSM 103792</strain>
    </source>
</reference>
<gene>
    <name evidence="1" type="ORF">EV696_1101</name>
</gene>
<evidence type="ECO:0000313" key="1">
    <source>
        <dbReference type="EMBL" id="TDQ47409.1"/>
    </source>
</evidence>
<dbReference type="AlphaFoldDB" id="A0A4R6UP41"/>
<accession>A0A4R6UP41</accession>
<protein>
    <submittedName>
        <fullName evidence="1">Uncharacterized protein</fullName>
    </submittedName>
</protein>
<comment type="caution">
    <text evidence="1">The sequence shown here is derived from an EMBL/GenBank/DDBJ whole genome shotgun (WGS) entry which is preliminary data.</text>
</comment>
<evidence type="ECO:0000313" key="2">
    <source>
        <dbReference type="Proteomes" id="UP000295375"/>
    </source>
</evidence>
<organism evidence="1 2">
    <name type="scientific">Permianibacter aggregans</name>
    <dbReference type="NCBI Taxonomy" id="1510150"/>
    <lineage>
        <taxon>Bacteria</taxon>
        <taxon>Pseudomonadati</taxon>
        <taxon>Pseudomonadota</taxon>
        <taxon>Gammaproteobacteria</taxon>
        <taxon>Pseudomonadales</taxon>
        <taxon>Pseudomonadaceae</taxon>
        <taxon>Permianibacter</taxon>
    </lineage>
</organism>